<keyword evidence="1" id="KW-1133">Transmembrane helix</keyword>
<keyword evidence="1" id="KW-0472">Membrane</keyword>
<keyword evidence="3" id="KW-1185">Reference proteome</keyword>
<evidence type="ECO:0000313" key="3">
    <source>
        <dbReference type="Proteomes" id="UP000295258"/>
    </source>
</evidence>
<dbReference type="RefSeq" id="WP_132594847.1">
    <property type="nucleotide sequence ID" value="NZ_SMKO01000021.1"/>
</dbReference>
<reference evidence="2 3" key="1">
    <citation type="submission" date="2019-03" db="EMBL/GenBank/DDBJ databases">
        <title>Draft genome sequences of novel Actinobacteria.</title>
        <authorList>
            <person name="Sahin N."/>
            <person name="Ay H."/>
            <person name="Saygin H."/>
        </authorList>
    </citation>
    <scope>NUCLEOTIDE SEQUENCE [LARGE SCALE GENOMIC DNA]</scope>
    <source>
        <strain evidence="2 3">KC310</strain>
    </source>
</reference>
<protein>
    <submittedName>
        <fullName evidence="2">Uncharacterized protein</fullName>
    </submittedName>
</protein>
<feature type="transmembrane region" description="Helical" evidence="1">
    <location>
        <begin position="6"/>
        <end position="30"/>
    </location>
</feature>
<organism evidence="2 3">
    <name type="scientific">Nonomuraea deserti</name>
    <dbReference type="NCBI Taxonomy" id="1848322"/>
    <lineage>
        <taxon>Bacteria</taxon>
        <taxon>Bacillati</taxon>
        <taxon>Actinomycetota</taxon>
        <taxon>Actinomycetes</taxon>
        <taxon>Streptosporangiales</taxon>
        <taxon>Streptosporangiaceae</taxon>
        <taxon>Nonomuraea</taxon>
    </lineage>
</organism>
<comment type="caution">
    <text evidence="2">The sequence shown here is derived from an EMBL/GenBank/DDBJ whole genome shotgun (WGS) entry which is preliminary data.</text>
</comment>
<gene>
    <name evidence="2" type="ORF">E1292_11445</name>
</gene>
<keyword evidence="1" id="KW-0812">Transmembrane</keyword>
<sequence length="88" mass="9724">MDISWPVAILLIAVLLVAGFLIAVVIVGLFDSRKTRAAAGQADDLRWLVHRFEQLAENTLDAQQRVAADLAELRARTASIEQILRTVE</sequence>
<proteinExistence type="predicted"/>
<evidence type="ECO:0000256" key="1">
    <source>
        <dbReference type="SAM" id="Phobius"/>
    </source>
</evidence>
<evidence type="ECO:0000313" key="2">
    <source>
        <dbReference type="EMBL" id="TDD08415.1"/>
    </source>
</evidence>
<dbReference type="EMBL" id="SMKO01000021">
    <property type="protein sequence ID" value="TDD08415.1"/>
    <property type="molecule type" value="Genomic_DNA"/>
</dbReference>
<name>A0A4R4W0K4_9ACTN</name>
<dbReference type="Proteomes" id="UP000295258">
    <property type="component" value="Unassembled WGS sequence"/>
</dbReference>
<accession>A0A4R4W0K4</accession>
<dbReference type="AlphaFoldDB" id="A0A4R4W0K4"/>